<keyword evidence="2" id="KW-1185">Reference proteome</keyword>
<organism evidence="1 2">
    <name type="scientific">Castilleja foliolosa</name>
    <dbReference type="NCBI Taxonomy" id="1961234"/>
    <lineage>
        <taxon>Eukaryota</taxon>
        <taxon>Viridiplantae</taxon>
        <taxon>Streptophyta</taxon>
        <taxon>Embryophyta</taxon>
        <taxon>Tracheophyta</taxon>
        <taxon>Spermatophyta</taxon>
        <taxon>Magnoliopsida</taxon>
        <taxon>eudicotyledons</taxon>
        <taxon>Gunneridae</taxon>
        <taxon>Pentapetalae</taxon>
        <taxon>asterids</taxon>
        <taxon>lamiids</taxon>
        <taxon>Lamiales</taxon>
        <taxon>Orobanchaceae</taxon>
        <taxon>Pedicularideae</taxon>
        <taxon>Castillejinae</taxon>
        <taxon>Castilleja</taxon>
    </lineage>
</organism>
<comment type="caution">
    <text evidence="1">The sequence shown here is derived from an EMBL/GenBank/DDBJ whole genome shotgun (WGS) entry which is preliminary data.</text>
</comment>
<evidence type="ECO:0000313" key="2">
    <source>
        <dbReference type="Proteomes" id="UP001632038"/>
    </source>
</evidence>
<name>A0ABD3C183_9LAMI</name>
<protein>
    <submittedName>
        <fullName evidence="1">Uncharacterized protein</fullName>
    </submittedName>
</protein>
<dbReference type="Proteomes" id="UP001632038">
    <property type="component" value="Unassembled WGS sequence"/>
</dbReference>
<evidence type="ECO:0000313" key="1">
    <source>
        <dbReference type="EMBL" id="KAL3623540.1"/>
    </source>
</evidence>
<dbReference type="EMBL" id="JAVIJP010000054">
    <property type="protein sequence ID" value="KAL3623540.1"/>
    <property type="molecule type" value="Genomic_DNA"/>
</dbReference>
<proteinExistence type="predicted"/>
<reference evidence="2" key="1">
    <citation type="journal article" date="2024" name="IScience">
        <title>Strigolactones Initiate the Formation of Haustorium-like Structures in Castilleja.</title>
        <authorList>
            <person name="Buerger M."/>
            <person name="Peterson D."/>
            <person name="Chory J."/>
        </authorList>
    </citation>
    <scope>NUCLEOTIDE SEQUENCE [LARGE SCALE GENOMIC DNA]</scope>
</reference>
<accession>A0ABD3C183</accession>
<sequence length="63" mass="7127">MDCNVPPLSDEEVVESAADLMGELFLFGVCSYRKSSPMRLIRQPLHHLKVEHYSLHEGLSSQV</sequence>
<gene>
    <name evidence="1" type="ORF">CASFOL_032356</name>
</gene>
<dbReference type="AlphaFoldDB" id="A0ABD3C183"/>